<organism evidence="2 3">
    <name type="scientific">Claviceps purpurea (strain 20.1)</name>
    <name type="common">Ergot fungus</name>
    <name type="synonym">Sphacelia segetum</name>
    <dbReference type="NCBI Taxonomy" id="1111077"/>
    <lineage>
        <taxon>Eukaryota</taxon>
        <taxon>Fungi</taxon>
        <taxon>Dikarya</taxon>
        <taxon>Ascomycota</taxon>
        <taxon>Pezizomycotina</taxon>
        <taxon>Sordariomycetes</taxon>
        <taxon>Hypocreomycetidae</taxon>
        <taxon>Hypocreales</taxon>
        <taxon>Clavicipitaceae</taxon>
        <taxon>Claviceps</taxon>
    </lineage>
</organism>
<evidence type="ECO:0000313" key="2">
    <source>
        <dbReference type="EMBL" id="CCE31093.1"/>
    </source>
</evidence>
<dbReference type="AlphaFoldDB" id="M1WBJ9"/>
<dbReference type="OrthoDB" id="4746249at2759"/>
<reference evidence="2 3" key="1">
    <citation type="journal article" date="2013" name="PLoS Genet.">
        <title>Plant-symbiotic fungi as chemical engineers: Multi-genome analysis of the Clavicipitaceae reveals dynamics of alkaloid loci.</title>
        <authorList>
            <person name="Schardl C.L."/>
            <person name="Young C.A."/>
            <person name="Hesse U."/>
            <person name="Amyotte S.G."/>
            <person name="Andreeva K."/>
            <person name="Calie P.J."/>
            <person name="Fleetwood D.J."/>
            <person name="Haws D.C."/>
            <person name="Moore N."/>
            <person name="Oeser B."/>
            <person name="Panaccione D.G."/>
            <person name="Schweri K.K."/>
            <person name="Voisey C.R."/>
            <person name="Farman M.L."/>
            <person name="Jaromczyk J.W."/>
            <person name="Roe B.A."/>
            <person name="O'Sullivan D.M."/>
            <person name="Scott B."/>
            <person name="Tudzynski P."/>
            <person name="An Z."/>
            <person name="Arnaoudova E.G."/>
            <person name="Bullock C.T."/>
            <person name="Charlton N.D."/>
            <person name="Chen L."/>
            <person name="Cox M."/>
            <person name="Dinkins R.D."/>
            <person name="Florea S."/>
            <person name="Glenn A.E."/>
            <person name="Gordon A."/>
            <person name="Gueldener U."/>
            <person name="Harris D.R."/>
            <person name="Hollin W."/>
            <person name="Jaromczyk J."/>
            <person name="Johnson R.D."/>
            <person name="Khan A.K."/>
            <person name="Leistner E."/>
            <person name="Leuchtmann A."/>
            <person name="Li C."/>
            <person name="Liu J."/>
            <person name="Liu J."/>
            <person name="Liu M."/>
            <person name="Mace W."/>
            <person name="Machado C."/>
            <person name="Nagabhyru P."/>
            <person name="Pan J."/>
            <person name="Schmid J."/>
            <person name="Sugawara K."/>
            <person name="Steiner U."/>
            <person name="Takach J.E."/>
            <person name="Tanaka E."/>
            <person name="Webb J.S."/>
            <person name="Wilson E.V."/>
            <person name="Wiseman J.L."/>
            <person name="Yoshida R."/>
            <person name="Zeng Z."/>
        </authorList>
    </citation>
    <scope>NUCLEOTIDE SEQUENCE [LARGE SCALE GENOMIC DNA]</scope>
    <source>
        <strain evidence="2 3">20.1</strain>
    </source>
</reference>
<accession>M1WBJ9</accession>
<dbReference type="EMBL" id="CAGA01000027">
    <property type="protein sequence ID" value="CCE31093.1"/>
    <property type="molecule type" value="Genomic_DNA"/>
</dbReference>
<evidence type="ECO:0000313" key="3">
    <source>
        <dbReference type="Proteomes" id="UP000016801"/>
    </source>
</evidence>
<evidence type="ECO:0000256" key="1">
    <source>
        <dbReference type="SAM" id="MobiDB-lite"/>
    </source>
</evidence>
<gene>
    <name evidence="2" type="ORF">CPUR_04944</name>
</gene>
<feature type="compositionally biased region" description="Polar residues" evidence="1">
    <location>
        <begin position="175"/>
        <end position="184"/>
    </location>
</feature>
<proteinExistence type="predicted"/>
<protein>
    <submittedName>
        <fullName evidence="2">Uncharacterized protein</fullName>
    </submittedName>
</protein>
<dbReference type="HOGENOM" id="CLU_1468009_0_0_1"/>
<sequence>MPLEFWDWDEAVEHDVQIGESPGVCALTVLIAKQSKKANDEISLSTLVILACMFNVGHSDHTSRHCKVYSPERGYTILCSVVKIDEKKNGGDIDLILRIPGCPQGTKNVVKNRMPRGQPAKNAEATTLASPPVPLSTGTMTNDYPEPLRSVDILNEGAMNDSPVQPLQPPQHPQTRSTAWRSSA</sequence>
<name>M1WBJ9_CLAP2</name>
<keyword evidence="3" id="KW-1185">Reference proteome</keyword>
<dbReference type="VEuPathDB" id="FungiDB:CPUR_04944"/>
<comment type="caution">
    <text evidence="2">The sequence shown here is derived from an EMBL/GenBank/DDBJ whole genome shotgun (WGS) entry which is preliminary data.</text>
</comment>
<feature type="region of interest" description="Disordered" evidence="1">
    <location>
        <begin position="107"/>
        <end position="184"/>
    </location>
</feature>
<dbReference type="Proteomes" id="UP000016801">
    <property type="component" value="Unassembled WGS sequence"/>
</dbReference>